<dbReference type="OrthoDB" id="419631at2759"/>
<feature type="compositionally biased region" description="Polar residues" evidence="13">
    <location>
        <begin position="49"/>
        <end position="76"/>
    </location>
</feature>
<dbReference type="InterPro" id="IPR016193">
    <property type="entry name" value="Cytidine_deaminase-like"/>
</dbReference>
<gene>
    <name evidence="15" type="ORF">TSAR_001787</name>
</gene>
<evidence type="ECO:0000256" key="5">
    <source>
        <dbReference type="ARBA" id="ARBA00022723"/>
    </source>
</evidence>
<evidence type="ECO:0000256" key="2">
    <source>
        <dbReference type="ARBA" id="ARBA00003949"/>
    </source>
</evidence>
<evidence type="ECO:0000256" key="7">
    <source>
        <dbReference type="ARBA" id="ARBA00022833"/>
    </source>
</evidence>
<dbReference type="GO" id="GO:0004126">
    <property type="term" value="F:cytidine deaminase activity"/>
    <property type="evidence" value="ECO:0007669"/>
    <property type="project" value="UniProtKB-EC"/>
</dbReference>
<keyword evidence="6" id="KW-0378">Hydrolase</keyword>
<feature type="binding site" evidence="11">
    <location>
        <position position="1173"/>
    </location>
    <ligand>
        <name>Zn(2+)</name>
        <dbReference type="ChEBI" id="CHEBI:29105"/>
        <note>catalytic</note>
    </ligand>
</feature>
<dbReference type="GO" id="GO:0055086">
    <property type="term" value="P:nucleobase-containing small molecule metabolic process"/>
    <property type="evidence" value="ECO:0007669"/>
    <property type="project" value="UniProtKB-ARBA"/>
</dbReference>
<evidence type="ECO:0000256" key="8">
    <source>
        <dbReference type="ARBA" id="ARBA00032005"/>
    </source>
</evidence>
<feature type="region of interest" description="Disordered" evidence="13">
    <location>
        <begin position="1"/>
        <end position="83"/>
    </location>
</feature>
<evidence type="ECO:0000259" key="14">
    <source>
        <dbReference type="PROSITE" id="PS51747"/>
    </source>
</evidence>
<evidence type="ECO:0000256" key="4">
    <source>
        <dbReference type="ARBA" id="ARBA00012783"/>
    </source>
</evidence>
<dbReference type="GO" id="GO:0008270">
    <property type="term" value="F:zinc ion binding"/>
    <property type="evidence" value="ECO:0007669"/>
    <property type="project" value="InterPro"/>
</dbReference>
<dbReference type="Gene3D" id="3.40.140.10">
    <property type="entry name" value="Cytidine Deaminase, domain 2"/>
    <property type="match status" value="1"/>
</dbReference>
<evidence type="ECO:0000313" key="16">
    <source>
        <dbReference type="Proteomes" id="UP000215335"/>
    </source>
</evidence>
<keyword evidence="5 11" id="KW-0479">Metal-binding</keyword>
<dbReference type="InterPro" id="IPR016192">
    <property type="entry name" value="APOBEC/CMP_deaminase_Zn-bd"/>
</dbReference>
<feature type="coiled-coil region" evidence="12">
    <location>
        <begin position="557"/>
        <end position="719"/>
    </location>
</feature>
<evidence type="ECO:0000256" key="12">
    <source>
        <dbReference type="SAM" id="Coils"/>
    </source>
</evidence>
<feature type="domain" description="CMP/dCMP-type deaminase" evidence="14">
    <location>
        <begin position="1086"/>
        <end position="1214"/>
    </location>
</feature>
<keyword evidence="12" id="KW-0175">Coiled coil</keyword>
<sequence length="1225" mass="140744">MSFSKARIQRFNELTSEAPPPGAYDPKFDRKVKGTIIDKPGKSHHDAKSTTSSGAECNASVSSRGTSNASVKQFRTPQVPKKRVIAKPTGMSCPRVKTKLYNSESKDPQTPYEPLHELADLKVECANKDKTIHEYEKQMDDMKAEISDLNEKFEILQKKHSQIEEQHQKDIESMATLQQEVMENKNEKYLIEMQALQSQLTSALETKKELICEKNKIEEELNAKISSLEDELQRFKEQNDVADKMEKLQLATQKLDKMTEELNEALNLKDMQMSDLLNLQAETERKLSEVQIELQKSEKEVAELEANLESIENDSVPQALPMTPELIEKMTTVLQEYFDYDNYDGKWNIENMSFSPEIEEFLKNIRKFVTDLKLTYEREIELSRDNFNEERENLEQDLEMKRSLIIDLENKLAETNETNAFLTEELQDVQKLYKDVSRNMHEVKADLEEANEKYAKVVASHKGEIELMTKIHEEEQTKLKDLLEEARSEYLKELDNMTTARNEELAEVKKAMDKRIEDEKKRMKECANKMVENAEAITRETLKACKAESEERVRRVIAETDAKVSVLTREAKTASEEELRQVTEKYNASLDLLESEKASLNTKLAQRDLDVIRLTAALEEMKCTAETQESFSQSLQAELDRAEAELVEKKEELRNLKDQIRTESAEMVARRRRFEVVMAENQASVAALTRRLAQSEAEVERLQRELQTKEGSLVGYRELLDNITSNSKMVQEQLDTITDKIDEKVEHISQMEVQSVNEINAAKSMFNAKIESLRTVTIEELAKVQKECQEKSERNAELQGTLSQMADRLSEATDMLLKLEEINDEQSIEMSKVQLQNTKLMQQLDNKDQTLEEHKMCYELQSEQYKLEINEMNDQLSRLRGEIKLLKEQKDAAEDKKYDFEELKLKYNDQLDQLTEKLKSEKTQREKLEKQVKQYERTCERLAEECQQTTDKYTEVVSHNNHKQRIKHVSQLKEKINNQQLDLLRLRQELDSKTNLIEELRLANEKLKLLEERRHVGLGKENLHSMAGISSPLAAGKTLFPKSANTTPVSSPHKPHTPLRDRNENAINVLNVRLKVVVNSHFNDHAAAQQLIREGLQARTFSYSPYSKFAVGSALRCADGSIRTGCNVENASFSASICAERCALTKAISEGQQNFHSISVVANSIDGRLTTPCGVCRQMLCEFGDFPVYVTDPGMKEVLVTTTHELLPYAFRKGSKNNFISDNAS</sequence>
<name>A0A232EW56_9HYME</name>
<comment type="similarity">
    <text evidence="3">Belongs to the cytidine and deoxycytidylate deaminase family.</text>
</comment>
<evidence type="ECO:0000256" key="13">
    <source>
        <dbReference type="SAM" id="MobiDB-lite"/>
    </source>
</evidence>
<evidence type="ECO:0000256" key="1">
    <source>
        <dbReference type="ARBA" id="ARBA00001947"/>
    </source>
</evidence>
<dbReference type="PROSITE" id="PS51747">
    <property type="entry name" value="CYT_DCMP_DEAMINASES_2"/>
    <property type="match status" value="1"/>
</dbReference>
<feature type="compositionally biased region" description="Basic and acidic residues" evidence="13">
    <location>
        <begin position="39"/>
        <end position="48"/>
    </location>
</feature>
<dbReference type="Pfam" id="PF00383">
    <property type="entry name" value="dCMP_cyt_deam_1"/>
    <property type="match status" value="1"/>
</dbReference>
<dbReference type="GO" id="GO:0005829">
    <property type="term" value="C:cytosol"/>
    <property type="evidence" value="ECO:0007669"/>
    <property type="project" value="TreeGrafter"/>
</dbReference>
<dbReference type="InterPro" id="IPR050202">
    <property type="entry name" value="Cyt/Deoxycyt_deaminase"/>
</dbReference>
<dbReference type="GO" id="GO:0072527">
    <property type="term" value="P:pyrimidine-containing compound metabolic process"/>
    <property type="evidence" value="ECO:0007669"/>
    <property type="project" value="UniProtKB-ARBA"/>
</dbReference>
<evidence type="ECO:0000256" key="6">
    <source>
        <dbReference type="ARBA" id="ARBA00022801"/>
    </source>
</evidence>
<feature type="coiled-coil region" evidence="12">
    <location>
        <begin position="118"/>
        <end position="314"/>
    </location>
</feature>
<evidence type="ECO:0000256" key="9">
    <source>
        <dbReference type="ARBA" id="ARBA00049558"/>
    </source>
</evidence>
<feature type="binding site" evidence="11">
    <location>
        <position position="1138"/>
    </location>
    <ligand>
        <name>Zn(2+)</name>
        <dbReference type="ChEBI" id="CHEBI:29105"/>
        <note>catalytic</note>
    </ligand>
</feature>
<evidence type="ECO:0000313" key="15">
    <source>
        <dbReference type="EMBL" id="OXU22585.1"/>
    </source>
</evidence>
<dbReference type="InterPro" id="IPR002125">
    <property type="entry name" value="CMP_dCMP_dom"/>
</dbReference>
<dbReference type="AlphaFoldDB" id="A0A232EW56"/>
<dbReference type="NCBIfam" id="NF004064">
    <property type="entry name" value="PRK05578.1"/>
    <property type="match status" value="1"/>
</dbReference>
<reference evidence="15 16" key="1">
    <citation type="journal article" date="2017" name="Curr. Biol.">
        <title>The Evolution of Venom by Co-option of Single-Copy Genes.</title>
        <authorList>
            <person name="Martinson E.O."/>
            <person name="Mrinalini"/>
            <person name="Kelkar Y.D."/>
            <person name="Chang C.H."/>
            <person name="Werren J.H."/>
        </authorList>
    </citation>
    <scope>NUCLEOTIDE SEQUENCE [LARGE SCALE GENOMIC DNA]</scope>
    <source>
        <strain evidence="15 16">Alberta</strain>
        <tissue evidence="15">Whole body</tissue>
    </source>
</reference>
<dbReference type="SUPFAM" id="SSF53927">
    <property type="entry name" value="Cytidine deaminase-like"/>
    <property type="match status" value="1"/>
</dbReference>
<feature type="coiled-coil region" evidence="12">
    <location>
        <begin position="855"/>
        <end position="1013"/>
    </location>
</feature>
<keyword evidence="7 11" id="KW-0862">Zinc</keyword>
<comment type="catalytic activity">
    <reaction evidence="9">
        <text>cytidine + H2O + H(+) = uridine + NH4(+)</text>
        <dbReference type="Rhea" id="RHEA:16069"/>
        <dbReference type="ChEBI" id="CHEBI:15377"/>
        <dbReference type="ChEBI" id="CHEBI:15378"/>
        <dbReference type="ChEBI" id="CHEBI:16704"/>
        <dbReference type="ChEBI" id="CHEBI:17562"/>
        <dbReference type="ChEBI" id="CHEBI:28938"/>
        <dbReference type="EC" id="3.5.4.5"/>
    </reaction>
</comment>
<accession>A0A232EW56</accession>
<feature type="active site" description="Proton donor" evidence="10">
    <location>
        <position position="1140"/>
    </location>
</feature>
<evidence type="ECO:0000256" key="3">
    <source>
        <dbReference type="ARBA" id="ARBA00006576"/>
    </source>
</evidence>
<dbReference type="FunFam" id="3.40.140.10:FF:000008">
    <property type="entry name" value="Cytidine deaminase"/>
    <property type="match status" value="1"/>
</dbReference>
<dbReference type="PROSITE" id="PS00903">
    <property type="entry name" value="CYT_DCMP_DEAMINASES_1"/>
    <property type="match status" value="1"/>
</dbReference>
<feature type="coiled-coil region" evidence="12">
    <location>
        <begin position="781"/>
        <end position="822"/>
    </location>
</feature>
<dbReference type="PANTHER" id="PTHR11644:SF2">
    <property type="entry name" value="CYTIDINE DEAMINASE"/>
    <property type="match status" value="1"/>
</dbReference>
<keyword evidence="16" id="KW-1185">Reference proteome</keyword>
<dbReference type="PANTHER" id="PTHR11644">
    <property type="entry name" value="CYTIDINE DEAMINASE"/>
    <property type="match status" value="1"/>
</dbReference>
<feature type="coiled-coil region" evidence="12">
    <location>
        <begin position="377"/>
        <end position="529"/>
    </location>
</feature>
<feature type="binding site" evidence="11">
    <location>
        <position position="1176"/>
    </location>
    <ligand>
        <name>Zn(2+)</name>
        <dbReference type="ChEBI" id="CHEBI:29105"/>
        <note>catalytic</note>
    </ligand>
</feature>
<dbReference type="CDD" id="cd01283">
    <property type="entry name" value="cytidine_deaminase"/>
    <property type="match status" value="1"/>
</dbReference>
<comment type="cofactor">
    <cofactor evidence="1 11">
        <name>Zn(2+)</name>
        <dbReference type="ChEBI" id="CHEBI:29105"/>
    </cofactor>
</comment>
<evidence type="ECO:0000256" key="10">
    <source>
        <dbReference type="PIRSR" id="PIRSR606262-1"/>
    </source>
</evidence>
<dbReference type="GO" id="GO:0042802">
    <property type="term" value="F:identical protein binding"/>
    <property type="evidence" value="ECO:0007669"/>
    <property type="project" value="UniProtKB-ARBA"/>
</dbReference>
<comment type="function">
    <text evidence="2">This enzyme scavenges exogenous and endogenous cytidine and 2'-deoxycytidine for UMP synthesis.</text>
</comment>
<dbReference type="STRING" id="543379.A0A232EW56"/>
<organism evidence="15 16">
    <name type="scientific">Trichomalopsis sarcophagae</name>
    <dbReference type="NCBI Taxonomy" id="543379"/>
    <lineage>
        <taxon>Eukaryota</taxon>
        <taxon>Metazoa</taxon>
        <taxon>Ecdysozoa</taxon>
        <taxon>Arthropoda</taxon>
        <taxon>Hexapoda</taxon>
        <taxon>Insecta</taxon>
        <taxon>Pterygota</taxon>
        <taxon>Neoptera</taxon>
        <taxon>Endopterygota</taxon>
        <taxon>Hymenoptera</taxon>
        <taxon>Apocrita</taxon>
        <taxon>Proctotrupomorpha</taxon>
        <taxon>Chalcidoidea</taxon>
        <taxon>Pteromalidae</taxon>
        <taxon>Pteromalinae</taxon>
        <taxon>Trichomalopsis</taxon>
    </lineage>
</organism>
<evidence type="ECO:0000256" key="11">
    <source>
        <dbReference type="PIRSR" id="PIRSR606262-3"/>
    </source>
</evidence>
<dbReference type="EC" id="3.5.4.5" evidence="4"/>
<dbReference type="InterPro" id="IPR006262">
    <property type="entry name" value="Cyt_deam_tetra"/>
</dbReference>
<protein>
    <recommendedName>
        <fullName evidence="4">cytidine deaminase</fullName>
        <ecNumber evidence="4">3.5.4.5</ecNumber>
    </recommendedName>
    <alternativeName>
        <fullName evidence="8">Cytidine aminohydrolase</fullName>
    </alternativeName>
</protein>
<dbReference type="NCBIfam" id="TIGR01354">
    <property type="entry name" value="cyt_deam_tetra"/>
    <property type="match status" value="1"/>
</dbReference>
<dbReference type="Proteomes" id="UP000215335">
    <property type="component" value="Unassembled WGS sequence"/>
</dbReference>
<proteinExistence type="inferred from homology"/>
<comment type="caution">
    <text evidence="15">The sequence shown here is derived from an EMBL/GenBank/DDBJ whole genome shotgun (WGS) entry which is preliminary data.</text>
</comment>
<dbReference type="EMBL" id="NNAY01001912">
    <property type="protein sequence ID" value="OXU22585.1"/>
    <property type="molecule type" value="Genomic_DNA"/>
</dbReference>